<reference evidence="1" key="1">
    <citation type="submission" date="2022-10" db="EMBL/GenBank/DDBJ databases">
        <title>The WGS of Solirubrobacter phytolaccae KCTC 29190.</title>
        <authorList>
            <person name="Jiang Z."/>
        </authorList>
    </citation>
    <scope>NUCLEOTIDE SEQUENCE</scope>
    <source>
        <strain evidence="1">KCTC 29190</strain>
    </source>
</reference>
<dbReference type="Gene3D" id="3.40.50.2000">
    <property type="entry name" value="Glycogen Phosphorylase B"/>
    <property type="match status" value="1"/>
</dbReference>
<dbReference type="EC" id="2.4.-.-" evidence="1"/>
<dbReference type="Pfam" id="PF13692">
    <property type="entry name" value="Glyco_trans_1_4"/>
    <property type="match status" value="1"/>
</dbReference>
<accession>A0A9X3ND19</accession>
<keyword evidence="1" id="KW-0808">Transferase</keyword>
<sequence length="353" mass="39181">MTDIPKTLFLGLGASVVSYYRCFLPAIALGAEYATWGALADDTVVLTGGLGNPPPSLENLPDYEVVVIQYANGRSWLKRIRELQDRGVKVLYEIDDYVQAARKSKTHELAHKFGADRVRDLEMGMRAVDGMICSTSFIARRYRSFSEHTWECRNGVDLNRYDYRKPDRKGVVTIGFAGGVGHKASLARWEPAIRSVMRQRENVRFVSVGHAAAAPYAEEFGADRAVSYPSSGIEVYPASMALFDIAFAPSAENNQFRGKSDLRWLEASALGIPLVAHPDVYPDIEDGVTGVHAREVDEVEAALLRLIDDHEARERIGATAHEYVREHRRIEVAAQSWAEVLREVVAGHPAHAS</sequence>
<keyword evidence="1" id="KW-0328">Glycosyltransferase</keyword>
<dbReference type="RefSeq" id="WP_270028238.1">
    <property type="nucleotide sequence ID" value="NZ_JAPDDP010000062.1"/>
</dbReference>
<name>A0A9X3ND19_9ACTN</name>
<proteinExistence type="predicted"/>
<keyword evidence="2" id="KW-1185">Reference proteome</keyword>
<dbReference type="EMBL" id="JAPDDP010000062">
    <property type="protein sequence ID" value="MDA0183824.1"/>
    <property type="molecule type" value="Genomic_DNA"/>
</dbReference>
<evidence type="ECO:0000313" key="1">
    <source>
        <dbReference type="EMBL" id="MDA0183824.1"/>
    </source>
</evidence>
<comment type="caution">
    <text evidence="1">The sequence shown here is derived from an EMBL/GenBank/DDBJ whole genome shotgun (WGS) entry which is preliminary data.</text>
</comment>
<dbReference type="GO" id="GO:0016757">
    <property type="term" value="F:glycosyltransferase activity"/>
    <property type="evidence" value="ECO:0007669"/>
    <property type="project" value="UniProtKB-KW"/>
</dbReference>
<organism evidence="1 2">
    <name type="scientific">Solirubrobacter phytolaccae</name>
    <dbReference type="NCBI Taxonomy" id="1404360"/>
    <lineage>
        <taxon>Bacteria</taxon>
        <taxon>Bacillati</taxon>
        <taxon>Actinomycetota</taxon>
        <taxon>Thermoleophilia</taxon>
        <taxon>Solirubrobacterales</taxon>
        <taxon>Solirubrobacteraceae</taxon>
        <taxon>Solirubrobacter</taxon>
    </lineage>
</organism>
<gene>
    <name evidence="1" type="ORF">OJ997_26195</name>
</gene>
<dbReference type="SUPFAM" id="SSF53756">
    <property type="entry name" value="UDP-Glycosyltransferase/glycogen phosphorylase"/>
    <property type="match status" value="1"/>
</dbReference>
<dbReference type="Proteomes" id="UP001147653">
    <property type="component" value="Unassembled WGS sequence"/>
</dbReference>
<dbReference type="PANTHER" id="PTHR12526">
    <property type="entry name" value="GLYCOSYLTRANSFERASE"/>
    <property type="match status" value="1"/>
</dbReference>
<protein>
    <submittedName>
        <fullName evidence="1">Glycosyltransferase</fullName>
        <ecNumber evidence="1">2.4.-.-</ecNumber>
    </submittedName>
</protein>
<evidence type="ECO:0000313" key="2">
    <source>
        <dbReference type="Proteomes" id="UP001147653"/>
    </source>
</evidence>
<dbReference type="AlphaFoldDB" id="A0A9X3ND19"/>